<sequence length="62" mass="7253">METLDKYASRKFWLAVVFQIVFVVMLWHGKMPISAFENLTYMLLGGYFISNVTQKIFVKETA</sequence>
<organism evidence="2 3">
    <name type="scientific">Pseudomonas phage phiK7A1</name>
    <dbReference type="NCBI Taxonomy" id="2759194"/>
    <lineage>
        <taxon>Viruses</taxon>
        <taxon>Duplodnaviria</taxon>
        <taxon>Heunggongvirae</taxon>
        <taxon>Uroviricota</taxon>
        <taxon>Caudoviricetes</taxon>
        <taxon>Vandenendeviridae</taxon>
        <taxon>Gorskivirinae</taxon>
        <taxon>Torinovirus</taxon>
        <taxon>Torinovirus K7A1</taxon>
    </lineage>
</organism>
<accession>A0A7H0XFK3</accession>
<evidence type="ECO:0000313" key="2">
    <source>
        <dbReference type="EMBL" id="QNR53793.1"/>
    </source>
</evidence>
<proteinExistence type="predicted"/>
<keyword evidence="1" id="KW-0472">Membrane</keyword>
<keyword evidence="1" id="KW-0812">Transmembrane</keyword>
<dbReference type="Proteomes" id="UP000516415">
    <property type="component" value="Segment"/>
</dbReference>
<keyword evidence="3" id="KW-1185">Reference proteome</keyword>
<keyword evidence="1" id="KW-1133">Transmembrane helix</keyword>
<evidence type="ECO:0000313" key="3">
    <source>
        <dbReference type="Proteomes" id="UP000516415"/>
    </source>
</evidence>
<reference evidence="2 3" key="1">
    <citation type="submission" date="2020-07" db="EMBL/GenBank/DDBJ databases">
        <authorList>
            <person name="Martino G."/>
            <person name="Holtappels D."/>
            <person name="Wagemans J."/>
            <person name="Lavigne R."/>
            <person name="Turina M."/>
            <person name="Ciuffo M."/>
        </authorList>
    </citation>
    <scope>NUCLEOTIDE SEQUENCE [LARGE SCALE GENOMIC DNA]</scope>
</reference>
<feature type="transmembrane region" description="Helical" evidence="1">
    <location>
        <begin position="41"/>
        <end position="58"/>
    </location>
</feature>
<evidence type="ECO:0000256" key="1">
    <source>
        <dbReference type="SAM" id="Phobius"/>
    </source>
</evidence>
<gene>
    <name evidence="2" type="ORF">phiK7A1_003c</name>
</gene>
<dbReference type="EMBL" id="MT740307">
    <property type="protein sequence ID" value="QNR53793.1"/>
    <property type="molecule type" value="Genomic_DNA"/>
</dbReference>
<name>A0A7H0XFK3_9CAUD</name>
<feature type="transmembrane region" description="Helical" evidence="1">
    <location>
        <begin position="12"/>
        <end position="29"/>
    </location>
</feature>
<protein>
    <submittedName>
        <fullName evidence="2">Uncharacterized protein</fullName>
    </submittedName>
</protein>